<feature type="region of interest" description="Disordered" evidence="1">
    <location>
        <begin position="27"/>
        <end position="49"/>
    </location>
</feature>
<evidence type="ECO:0000256" key="1">
    <source>
        <dbReference type="SAM" id="MobiDB-lite"/>
    </source>
</evidence>
<feature type="region of interest" description="Disordered" evidence="1">
    <location>
        <begin position="111"/>
        <end position="135"/>
    </location>
</feature>
<accession>A0A1A8XD97</accession>
<evidence type="ECO:0000313" key="3">
    <source>
        <dbReference type="EMBL" id="SBT03184.1"/>
    </source>
</evidence>
<evidence type="ECO:0000256" key="2">
    <source>
        <dbReference type="SAM" id="SignalP"/>
    </source>
</evidence>
<feature type="signal peptide" evidence="2">
    <location>
        <begin position="1"/>
        <end position="26"/>
    </location>
</feature>
<proteinExistence type="predicted"/>
<sequence>MADRLMPALHTAVSLALCTLTTGTQAQSVLPDPTRPPVGISTPTPDAGPVEQIAGPVLQSVMIPKKGKPVAVIGGQQVRLGQMIGQSRLIRLTEREAVLEGPAGIERLPLTPGIEKKKVMTRSPAGQRAQSGDPS</sequence>
<feature type="chain" id="PRO_5008381343" description="MSHA biogenesis protein MshK" evidence="2">
    <location>
        <begin position="27"/>
        <end position="135"/>
    </location>
</feature>
<name>A0A1A8XD97_9PROT</name>
<dbReference type="RefSeq" id="WP_186405300.1">
    <property type="nucleotide sequence ID" value="NZ_FLQX01000001.1"/>
</dbReference>
<dbReference type="AlphaFoldDB" id="A0A1A8XD97"/>
<gene>
    <name evidence="3" type="ORF">ACCAA_10115</name>
</gene>
<reference evidence="3 4" key="1">
    <citation type="submission" date="2016-06" db="EMBL/GenBank/DDBJ databases">
        <authorList>
            <person name="Kjaerup R.B."/>
            <person name="Dalgaard T.S."/>
            <person name="Juul-Madsen H.R."/>
        </authorList>
    </citation>
    <scope>NUCLEOTIDE SEQUENCE [LARGE SCALE GENOMIC DNA]</scope>
    <source>
        <strain evidence="3">3</strain>
    </source>
</reference>
<dbReference type="STRING" id="1860102.ACCAA_10115"/>
<evidence type="ECO:0008006" key="5">
    <source>
        <dbReference type="Google" id="ProtNLM"/>
    </source>
</evidence>
<protein>
    <recommendedName>
        <fullName evidence="5">MSHA biogenesis protein MshK</fullName>
    </recommendedName>
</protein>
<evidence type="ECO:0000313" key="4">
    <source>
        <dbReference type="Proteomes" id="UP000199169"/>
    </source>
</evidence>
<keyword evidence="4" id="KW-1185">Reference proteome</keyword>
<dbReference type="Proteomes" id="UP000199169">
    <property type="component" value="Unassembled WGS sequence"/>
</dbReference>
<keyword evidence="2" id="KW-0732">Signal</keyword>
<dbReference type="EMBL" id="FLQX01000001">
    <property type="protein sequence ID" value="SBT03184.1"/>
    <property type="molecule type" value="Genomic_DNA"/>
</dbReference>
<organism evidence="3 4">
    <name type="scientific">Candidatus Accumulibacter aalborgensis</name>
    <dbReference type="NCBI Taxonomy" id="1860102"/>
    <lineage>
        <taxon>Bacteria</taxon>
        <taxon>Pseudomonadati</taxon>
        <taxon>Pseudomonadota</taxon>
        <taxon>Betaproteobacteria</taxon>
        <taxon>Candidatus Accumulibacter</taxon>
    </lineage>
</organism>